<gene>
    <name evidence="1" type="ORF">Y10_20710</name>
</gene>
<dbReference type="Proteomes" id="UP001143543">
    <property type="component" value="Unassembled WGS sequence"/>
</dbReference>
<evidence type="ECO:0000313" key="1">
    <source>
        <dbReference type="EMBL" id="GLB49703.1"/>
    </source>
</evidence>
<reference evidence="1" key="1">
    <citation type="submission" date="2022-07" db="EMBL/GenBank/DDBJ databases">
        <title>Taxonomy of Novel Oxalotrophic and Methylotrophic Bacteria.</title>
        <authorList>
            <person name="Sahin N."/>
            <person name="Tani A."/>
        </authorList>
    </citation>
    <scope>NUCLEOTIDE SEQUENCE</scope>
    <source>
        <strain evidence="1">Y10</strain>
    </source>
</reference>
<organism evidence="1 2">
    <name type="scientific">Neptunitalea lumnitzerae</name>
    <dbReference type="NCBI Taxonomy" id="2965509"/>
    <lineage>
        <taxon>Bacteria</taxon>
        <taxon>Pseudomonadati</taxon>
        <taxon>Bacteroidota</taxon>
        <taxon>Flavobacteriia</taxon>
        <taxon>Flavobacteriales</taxon>
        <taxon>Flavobacteriaceae</taxon>
        <taxon>Neptunitalea</taxon>
    </lineage>
</organism>
<dbReference type="EMBL" id="BRVO01000002">
    <property type="protein sequence ID" value="GLB49703.1"/>
    <property type="molecule type" value="Genomic_DNA"/>
</dbReference>
<evidence type="ECO:0000313" key="2">
    <source>
        <dbReference type="Proteomes" id="UP001143543"/>
    </source>
</evidence>
<accession>A0ABQ5MJV5</accession>
<comment type="caution">
    <text evidence="1">The sequence shown here is derived from an EMBL/GenBank/DDBJ whole genome shotgun (WGS) entry which is preliminary data.</text>
</comment>
<sequence>MSNLHAFFHIYEKEKSKIEHCDVCKFTLTQDAIPALGTATFNFEVLPLIQTVKEYTVTYTSISYNRFSALTLYNKPPPFLS</sequence>
<protein>
    <submittedName>
        <fullName evidence="1">Uncharacterized protein</fullName>
    </submittedName>
</protein>
<name>A0ABQ5MJV5_9FLAO</name>
<keyword evidence="2" id="KW-1185">Reference proteome</keyword>
<proteinExistence type="predicted"/>